<evidence type="ECO:0000256" key="2">
    <source>
        <dbReference type="ARBA" id="ARBA00022679"/>
    </source>
</evidence>
<keyword evidence="5" id="KW-0067">ATP-binding</keyword>
<protein>
    <submittedName>
        <fullName evidence="8">Hexose kinase</fullName>
        <ecNumber evidence="8">2.7.1.-</ecNumber>
    </submittedName>
</protein>
<dbReference type="PROSITE" id="PS00584">
    <property type="entry name" value="PFKB_KINASES_2"/>
    <property type="match status" value="1"/>
</dbReference>
<reference evidence="8 9" key="1">
    <citation type="submission" date="2020-10" db="EMBL/GenBank/DDBJ databases">
        <title>Identification of Nocardia species via Next-generation sequencing and recognition of intraspecies genetic diversity.</title>
        <authorList>
            <person name="Li P."/>
            <person name="Li P."/>
            <person name="Lu B."/>
        </authorList>
    </citation>
    <scope>NUCLEOTIDE SEQUENCE [LARGE SCALE GENOMIC DNA]</scope>
    <source>
        <strain evidence="8 9">BJ06-0143</strain>
    </source>
</reference>
<evidence type="ECO:0000256" key="1">
    <source>
        <dbReference type="ARBA" id="ARBA00010688"/>
    </source>
</evidence>
<dbReference type="GO" id="GO:0016301">
    <property type="term" value="F:kinase activity"/>
    <property type="evidence" value="ECO:0007669"/>
    <property type="project" value="UniProtKB-KW"/>
</dbReference>
<gene>
    <name evidence="8" type="ORF">IU449_23355</name>
</gene>
<evidence type="ECO:0000256" key="3">
    <source>
        <dbReference type="ARBA" id="ARBA00022741"/>
    </source>
</evidence>
<evidence type="ECO:0000313" key="9">
    <source>
        <dbReference type="Proteomes" id="UP000707731"/>
    </source>
</evidence>
<dbReference type="EMBL" id="JADLQN010000005">
    <property type="protein sequence ID" value="MBF6357448.1"/>
    <property type="molecule type" value="Genomic_DNA"/>
</dbReference>
<dbReference type="PANTHER" id="PTHR46566">
    <property type="entry name" value="1-PHOSPHOFRUCTOKINASE-RELATED"/>
    <property type="match status" value="1"/>
</dbReference>
<accession>A0ABS0DL69</accession>
<dbReference type="InterPro" id="IPR002173">
    <property type="entry name" value="Carboh/pur_kinase_PfkB_CS"/>
</dbReference>
<name>A0ABS0DL69_9NOCA</name>
<dbReference type="SUPFAM" id="SSF53613">
    <property type="entry name" value="Ribokinase-like"/>
    <property type="match status" value="1"/>
</dbReference>
<evidence type="ECO:0000256" key="4">
    <source>
        <dbReference type="ARBA" id="ARBA00022777"/>
    </source>
</evidence>
<dbReference type="PANTHER" id="PTHR46566:SF5">
    <property type="entry name" value="1-PHOSPHOFRUCTOKINASE"/>
    <property type="match status" value="1"/>
</dbReference>
<proteinExistence type="inferred from homology"/>
<keyword evidence="9" id="KW-1185">Reference proteome</keyword>
<keyword evidence="4 8" id="KW-0418">Kinase</keyword>
<evidence type="ECO:0000259" key="7">
    <source>
        <dbReference type="Pfam" id="PF00294"/>
    </source>
</evidence>
<dbReference type="PIRSF" id="PIRSF000535">
    <property type="entry name" value="1PFK/6PFK/LacC"/>
    <property type="match status" value="1"/>
</dbReference>
<dbReference type="InterPro" id="IPR017583">
    <property type="entry name" value="Tagatose/fructose_Pkinase"/>
</dbReference>
<dbReference type="NCBIfam" id="TIGR03168">
    <property type="entry name" value="1-PFK"/>
    <property type="match status" value="1"/>
</dbReference>
<dbReference type="InterPro" id="IPR011611">
    <property type="entry name" value="PfkB_dom"/>
</dbReference>
<evidence type="ECO:0000256" key="5">
    <source>
        <dbReference type="ARBA" id="ARBA00022840"/>
    </source>
</evidence>
<comment type="similarity">
    <text evidence="1">Belongs to the carbohydrate kinase PfkB family.</text>
</comment>
<evidence type="ECO:0000313" key="8">
    <source>
        <dbReference type="EMBL" id="MBF6357448.1"/>
    </source>
</evidence>
<comment type="caution">
    <text evidence="8">The sequence shown here is derived from an EMBL/GenBank/DDBJ whole genome shotgun (WGS) entry which is preliminary data.</text>
</comment>
<dbReference type="Proteomes" id="UP000707731">
    <property type="component" value="Unassembled WGS sequence"/>
</dbReference>
<sequence length="304" mass="31406">MNPAYDMTYRVERFERGRPHRVRSVEQRIGGEGINVTRVLNQLGRYARATGFSDHAFAAAAELELPVDFVHALPWVRRTVVISESDDGTATALAEPGARVTNPHAGDQLAVRVAGLLPDIGGLVISGSLPGGIDASLPAAIADTAIAAGVPTICDVEDEALRLVAKVPGVVLMPNRAELRTLTGQEPATPREVARCARPLVESGVRAVVVTRGAHGMVAVTAQGAWDASLPRPLAGNPTGAGDSAAAAVIAALASPGAPDWPAILTDAVATAAAAVVIPVAGEIDRSLRTQLAPTVRIDELPLP</sequence>
<feature type="domain" description="Carbohydrate kinase PfkB" evidence="7">
    <location>
        <begin position="5"/>
        <end position="276"/>
    </location>
</feature>
<organism evidence="8 9">
    <name type="scientific">Nocardia higoensis</name>
    <dbReference type="NCBI Taxonomy" id="228599"/>
    <lineage>
        <taxon>Bacteria</taxon>
        <taxon>Bacillati</taxon>
        <taxon>Actinomycetota</taxon>
        <taxon>Actinomycetes</taxon>
        <taxon>Mycobacteriales</taxon>
        <taxon>Nocardiaceae</taxon>
        <taxon>Nocardia</taxon>
    </lineage>
</organism>
<keyword evidence="2 6" id="KW-0808">Transferase</keyword>
<dbReference type="EC" id="2.7.1.-" evidence="8"/>
<dbReference type="InterPro" id="IPR029056">
    <property type="entry name" value="Ribokinase-like"/>
</dbReference>
<dbReference type="Gene3D" id="3.40.1190.20">
    <property type="match status" value="1"/>
</dbReference>
<dbReference type="Pfam" id="PF00294">
    <property type="entry name" value="PfkB"/>
    <property type="match status" value="1"/>
</dbReference>
<keyword evidence="3" id="KW-0547">Nucleotide-binding</keyword>
<evidence type="ECO:0000256" key="6">
    <source>
        <dbReference type="PIRNR" id="PIRNR000535"/>
    </source>
</evidence>